<keyword evidence="10" id="KW-1185">Reference proteome</keyword>
<dbReference type="SUPFAM" id="SSF52172">
    <property type="entry name" value="CheY-like"/>
    <property type="match status" value="1"/>
</dbReference>
<dbReference type="HOGENOM" id="CLU_000445_0_6_7"/>
<dbReference type="GO" id="GO:0043565">
    <property type="term" value="F:sequence-specific DNA binding"/>
    <property type="evidence" value="ECO:0007669"/>
    <property type="project" value="InterPro"/>
</dbReference>
<evidence type="ECO:0000256" key="5">
    <source>
        <dbReference type="ARBA" id="ARBA00023163"/>
    </source>
</evidence>
<dbReference type="Pfam" id="PF00158">
    <property type="entry name" value="Sigma54_activat"/>
    <property type="match status" value="1"/>
</dbReference>
<evidence type="ECO:0000256" key="6">
    <source>
        <dbReference type="PROSITE-ProRule" id="PRU00169"/>
    </source>
</evidence>
<dbReference type="SMART" id="SM00382">
    <property type="entry name" value="AAA"/>
    <property type="match status" value="1"/>
</dbReference>
<evidence type="ECO:0000313" key="9">
    <source>
        <dbReference type="EMBL" id="ADK83696.1"/>
    </source>
</evidence>
<keyword evidence="1" id="KW-0547">Nucleotide-binding</keyword>
<dbReference type="Gene3D" id="1.10.8.60">
    <property type="match status" value="1"/>
</dbReference>
<evidence type="ECO:0000256" key="2">
    <source>
        <dbReference type="ARBA" id="ARBA00022840"/>
    </source>
</evidence>
<evidence type="ECO:0000313" key="10">
    <source>
        <dbReference type="Proteomes" id="UP000009047"/>
    </source>
</evidence>
<dbReference type="Pfam" id="PF25601">
    <property type="entry name" value="AAA_lid_14"/>
    <property type="match status" value="1"/>
</dbReference>
<dbReference type="GO" id="GO:0006355">
    <property type="term" value="P:regulation of DNA-templated transcription"/>
    <property type="evidence" value="ECO:0007669"/>
    <property type="project" value="InterPro"/>
</dbReference>
<dbReference type="InterPro" id="IPR009057">
    <property type="entry name" value="Homeodomain-like_sf"/>
</dbReference>
<dbReference type="STRING" id="644282.Deba_0320"/>
<dbReference type="InterPro" id="IPR025943">
    <property type="entry name" value="Sigma_54_int_dom_ATP-bd_2"/>
</dbReference>
<dbReference type="InterPro" id="IPR002078">
    <property type="entry name" value="Sigma_54_int"/>
</dbReference>
<dbReference type="eggNOG" id="COG2204">
    <property type="taxonomic scope" value="Bacteria"/>
</dbReference>
<feature type="modified residue" description="4-aspartylphosphate" evidence="6">
    <location>
        <position position="57"/>
    </location>
</feature>
<dbReference type="PANTHER" id="PTHR32071:SF81">
    <property type="entry name" value="PROPIONATE CATABOLISM OPERON REGULATORY PROTEIN"/>
    <property type="match status" value="1"/>
</dbReference>
<organism evidence="9 10">
    <name type="scientific">Desulfarculus baarsii (strain ATCC 33931 / DSM 2075 / LMG 7858 / VKM B-1802 / 2st14)</name>
    <dbReference type="NCBI Taxonomy" id="644282"/>
    <lineage>
        <taxon>Bacteria</taxon>
        <taxon>Pseudomonadati</taxon>
        <taxon>Thermodesulfobacteriota</taxon>
        <taxon>Desulfarculia</taxon>
        <taxon>Desulfarculales</taxon>
        <taxon>Desulfarculaceae</taxon>
        <taxon>Desulfarculus</taxon>
    </lineage>
</organism>
<dbReference type="Proteomes" id="UP000009047">
    <property type="component" value="Chromosome"/>
</dbReference>
<keyword evidence="2" id="KW-0067">ATP-binding</keyword>
<evidence type="ECO:0000256" key="4">
    <source>
        <dbReference type="ARBA" id="ARBA00023125"/>
    </source>
</evidence>
<dbReference type="PROSITE" id="PS00688">
    <property type="entry name" value="SIGMA54_INTERACT_3"/>
    <property type="match status" value="1"/>
</dbReference>
<dbReference type="InterPro" id="IPR001789">
    <property type="entry name" value="Sig_transdc_resp-reg_receiver"/>
</dbReference>
<evidence type="ECO:0000259" key="7">
    <source>
        <dbReference type="PROSITE" id="PS50045"/>
    </source>
</evidence>
<evidence type="ECO:0000256" key="1">
    <source>
        <dbReference type="ARBA" id="ARBA00022741"/>
    </source>
</evidence>
<dbReference type="KEGG" id="dbr:Deba_0320"/>
<dbReference type="CDD" id="cd00009">
    <property type="entry name" value="AAA"/>
    <property type="match status" value="1"/>
</dbReference>
<proteinExistence type="predicted"/>
<dbReference type="Pfam" id="PF00072">
    <property type="entry name" value="Response_reg"/>
    <property type="match status" value="1"/>
</dbReference>
<dbReference type="InterPro" id="IPR027417">
    <property type="entry name" value="P-loop_NTPase"/>
</dbReference>
<dbReference type="GO" id="GO:0000160">
    <property type="term" value="P:phosphorelay signal transduction system"/>
    <property type="evidence" value="ECO:0007669"/>
    <property type="project" value="InterPro"/>
</dbReference>
<dbReference type="Pfam" id="PF02954">
    <property type="entry name" value="HTH_8"/>
    <property type="match status" value="1"/>
</dbReference>
<dbReference type="AlphaFoldDB" id="E1QDR0"/>
<protein>
    <submittedName>
        <fullName evidence="9">Two component, sigma54 specific, transcriptional regulator, Fis family</fullName>
    </submittedName>
</protein>
<dbReference type="InterPro" id="IPR058031">
    <property type="entry name" value="AAA_lid_NorR"/>
</dbReference>
<dbReference type="FunFam" id="3.40.50.300:FF:000006">
    <property type="entry name" value="DNA-binding transcriptional regulator NtrC"/>
    <property type="match status" value="1"/>
</dbReference>
<dbReference type="PROSITE" id="PS50045">
    <property type="entry name" value="SIGMA54_INTERACT_4"/>
    <property type="match status" value="1"/>
</dbReference>
<keyword evidence="6" id="KW-0597">Phosphoprotein</keyword>
<feature type="domain" description="Sigma-54 factor interaction" evidence="7">
    <location>
        <begin position="142"/>
        <end position="371"/>
    </location>
</feature>
<dbReference type="EMBL" id="CP002085">
    <property type="protein sequence ID" value="ADK83696.1"/>
    <property type="molecule type" value="Genomic_DNA"/>
</dbReference>
<dbReference type="OrthoDB" id="9763792at2"/>
<dbReference type="SUPFAM" id="SSF46689">
    <property type="entry name" value="Homeodomain-like"/>
    <property type="match status" value="1"/>
</dbReference>
<dbReference type="Gene3D" id="1.10.10.60">
    <property type="entry name" value="Homeodomain-like"/>
    <property type="match status" value="1"/>
</dbReference>
<evidence type="ECO:0000259" key="8">
    <source>
        <dbReference type="PROSITE" id="PS50110"/>
    </source>
</evidence>
<dbReference type="RefSeq" id="WP_013257152.1">
    <property type="nucleotide sequence ID" value="NC_014365.1"/>
</dbReference>
<dbReference type="SMART" id="SM00448">
    <property type="entry name" value="REC"/>
    <property type="match status" value="1"/>
</dbReference>
<dbReference type="PROSITE" id="PS00676">
    <property type="entry name" value="SIGMA54_INTERACT_2"/>
    <property type="match status" value="1"/>
</dbReference>
<dbReference type="SUPFAM" id="SSF52540">
    <property type="entry name" value="P-loop containing nucleoside triphosphate hydrolases"/>
    <property type="match status" value="1"/>
</dbReference>
<dbReference type="InterPro" id="IPR003593">
    <property type="entry name" value="AAA+_ATPase"/>
</dbReference>
<sequence>MTAQITGHILLVDDEATALKALRRILEKQGHRVHTCQNPARALEALAELPIDVLVSDLKMPLMDGMELLDRAKGLAPQVEVIIVSGFASLDGAVEAAQKGACHFLAKPVTPQQMRDKVQEALGRKRLRDQALAREAAAGPAIVGQSPPMRRLAELIAQIAPTDCTVLIQGQSGTGKELAAKAIHAQSRRAKGPLVAVNCAAISPSLLESELFGHEKGAFTGAEQTKIGLLEAAHGGTIFFDEIGETPPAMQVKLLRALQERQFMRVGGRAPLSVDLRVLAATARDLALEARLGAFRQDLFYRLSVVELTMPPLAQRRSDIPLLAQHFLEEFGRRMEKSVDGFDPAALELLRAYAFPGNVRELRNIVERAMALCQGRLILPRDLPPDLAAVRLSSLQRQGGPVATLEEQERAHIEQALRQTGGMRAKAAALLGIDRVSLWRKMKKHGLA</sequence>
<keyword evidence="5" id="KW-0804">Transcription</keyword>
<keyword evidence="3" id="KW-0805">Transcription regulation</keyword>
<name>E1QDR0_DESB2</name>
<feature type="domain" description="Response regulatory" evidence="8">
    <location>
        <begin position="8"/>
        <end position="122"/>
    </location>
</feature>
<accession>E1QDR0</accession>
<gene>
    <name evidence="9" type="ordered locus">Deba_0320</name>
</gene>
<reference evidence="9 10" key="1">
    <citation type="journal article" date="2010" name="Stand. Genomic Sci.">
        <title>Complete genome sequence of Desulfarculus baarsii type strain (2st14).</title>
        <authorList>
            <person name="Sun H."/>
            <person name="Spring S."/>
            <person name="Lapidus A."/>
            <person name="Davenport K."/>
            <person name="Del Rio T.G."/>
            <person name="Tice H."/>
            <person name="Nolan M."/>
            <person name="Copeland A."/>
            <person name="Cheng J.F."/>
            <person name="Lucas S."/>
            <person name="Tapia R."/>
            <person name="Goodwin L."/>
            <person name="Pitluck S."/>
            <person name="Ivanova N."/>
            <person name="Pagani I."/>
            <person name="Mavromatis K."/>
            <person name="Ovchinnikova G."/>
            <person name="Pati A."/>
            <person name="Chen A."/>
            <person name="Palaniappan K."/>
            <person name="Hauser L."/>
            <person name="Chang Y.J."/>
            <person name="Jeffries C.D."/>
            <person name="Detter J.C."/>
            <person name="Han C."/>
            <person name="Rohde M."/>
            <person name="Brambilla E."/>
            <person name="Goker M."/>
            <person name="Woyke T."/>
            <person name="Bristow J."/>
            <person name="Eisen J.A."/>
            <person name="Markowitz V."/>
            <person name="Hugenholtz P."/>
            <person name="Kyrpides N.C."/>
            <person name="Klenk H.P."/>
            <person name="Land M."/>
        </authorList>
    </citation>
    <scope>NUCLEOTIDE SEQUENCE [LARGE SCALE GENOMIC DNA]</scope>
    <source>
        <strain evidence="10">ATCC 33931 / DSM 2075 / LMG 7858 / VKM B-1802 / 2st14</strain>
    </source>
</reference>
<keyword evidence="4" id="KW-0238">DNA-binding</keyword>
<dbReference type="Gene3D" id="3.40.50.300">
    <property type="entry name" value="P-loop containing nucleotide triphosphate hydrolases"/>
    <property type="match status" value="1"/>
</dbReference>
<dbReference type="InterPro" id="IPR025944">
    <property type="entry name" value="Sigma_54_int_dom_CS"/>
</dbReference>
<dbReference type="Gene3D" id="3.40.50.2300">
    <property type="match status" value="1"/>
</dbReference>
<dbReference type="PROSITE" id="PS50110">
    <property type="entry name" value="RESPONSE_REGULATORY"/>
    <property type="match status" value="1"/>
</dbReference>
<dbReference type="GO" id="GO:0005524">
    <property type="term" value="F:ATP binding"/>
    <property type="evidence" value="ECO:0007669"/>
    <property type="project" value="UniProtKB-KW"/>
</dbReference>
<dbReference type="InterPro" id="IPR011006">
    <property type="entry name" value="CheY-like_superfamily"/>
</dbReference>
<evidence type="ECO:0000256" key="3">
    <source>
        <dbReference type="ARBA" id="ARBA00023015"/>
    </source>
</evidence>
<dbReference type="PRINTS" id="PR01590">
    <property type="entry name" value="HTHFIS"/>
</dbReference>
<dbReference type="InterPro" id="IPR002197">
    <property type="entry name" value="HTH_Fis"/>
</dbReference>
<dbReference type="PANTHER" id="PTHR32071">
    <property type="entry name" value="TRANSCRIPTIONAL REGULATORY PROTEIN"/>
    <property type="match status" value="1"/>
</dbReference>